<feature type="transmembrane region" description="Helical" evidence="7">
    <location>
        <begin position="7"/>
        <end position="25"/>
    </location>
</feature>
<evidence type="ECO:0000256" key="5">
    <source>
        <dbReference type="ARBA" id="ARBA00022989"/>
    </source>
</evidence>
<proteinExistence type="inferred from homology"/>
<protein>
    <submittedName>
        <fullName evidence="9">ABC transporter permease</fullName>
    </submittedName>
</protein>
<keyword evidence="4 7" id="KW-0812">Transmembrane</keyword>
<feature type="transmembrane region" description="Helical" evidence="7">
    <location>
        <begin position="125"/>
        <end position="144"/>
    </location>
</feature>
<evidence type="ECO:0000256" key="1">
    <source>
        <dbReference type="ARBA" id="ARBA00004651"/>
    </source>
</evidence>
<dbReference type="SUPFAM" id="SSF161098">
    <property type="entry name" value="MetI-like"/>
    <property type="match status" value="1"/>
</dbReference>
<comment type="subcellular location">
    <subcellularLocation>
        <location evidence="1 7">Cell membrane</location>
        <topology evidence="1 7">Multi-pass membrane protein</topology>
    </subcellularLocation>
</comment>
<evidence type="ECO:0000259" key="8">
    <source>
        <dbReference type="PROSITE" id="PS50928"/>
    </source>
</evidence>
<dbReference type="Proteomes" id="UP001597045">
    <property type="component" value="Unassembled WGS sequence"/>
</dbReference>
<name>A0ABW3MDU1_9PSEU</name>
<organism evidence="9 10">
    <name type="scientific">Kibdelosporangium lantanae</name>
    <dbReference type="NCBI Taxonomy" id="1497396"/>
    <lineage>
        <taxon>Bacteria</taxon>
        <taxon>Bacillati</taxon>
        <taxon>Actinomycetota</taxon>
        <taxon>Actinomycetes</taxon>
        <taxon>Pseudonocardiales</taxon>
        <taxon>Pseudonocardiaceae</taxon>
        <taxon>Kibdelosporangium</taxon>
    </lineage>
</organism>
<keyword evidence="10" id="KW-1185">Reference proteome</keyword>
<gene>
    <name evidence="9" type="ORF">ACFQ1S_21170</name>
</gene>
<accession>A0ABW3MDU1</accession>
<comment type="caution">
    <text evidence="9">The sequence shown here is derived from an EMBL/GenBank/DDBJ whole genome shotgun (WGS) entry which is preliminary data.</text>
</comment>
<comment type="similarity">
    <text evidence="7">Belongs to the binding-protein-dependent transport system permease family.</text>
</comment>
<dbReference type="PANTHER" id="PTHR30151:SF0">
    <property type="entry name" value="ABC TRANSPORTER PERMEASE PROTEIN MJ0413-RELATED"/>
    <property type="match status" value="1"/>
</dbReference>
<evidence type="ECO:0000256" key="3">
    <source>
        <dbReference type="ARBA" id="ARBA00022475"/>
    </source>
</evidence>
<evidence type="ECO:0000256" key="4">
    <source>
        <dbReference type="ARBA" id="ARBA00022692"/>
    </source>
</evidence>
<dbReference type="EMBL" id="JBHTIS010001288">
    <property type="protein sequence ID" value="MFD1047869.1"/>
    <property type="molecule type" value="Genomic_DNA"/>
</dbReference>
<feature type="domain" description="ABC transmembrane type-1" evidence="8">
    <location>
        <begin position="59"/>
        <end position="243"/>
    </location>
</feature>
<dbReference type="InterPro" id="IPR035906">
    <property type="entry name" value="MetI-like_sf"/>
</dbReference>
<feature type="transmembrane region" description="Helical" evidence="7">
    <location>
        <begin position="221"/>
        <end position="242"/>
    </location>
</feature>
<dbReference type="Gene3D" id="1.10.3720.10">
    <property type="entry name" value="MetI-like"/>
    <property type="match status" value="1"/>
</dbReference>
<dbReference type="CDD" id="cd06261">
    <property type="entry name" value="TM_PBP2"/>
    <property type="match status" value="1"/>
</dbReference>
<dbReference type="Pfam" id="PF00528">
    <property type="entry name" value="BPD_transp_1"/>
    <property type="match status" value="1"/>
</dbReference>
<keyword evidence="5 7" id="KW-1133">Transmembrane helix</keyword>
<keyword evidence="3" id="KW-1003">Cell membrane</keyword>
<evidence type="ECO:0000313" key="10">
    <source>
        <dbReference type="Proteomes" id="UP001597045"/>
    </source>
</evidence>
<reference evidence="10" key="1">
    <citation type="journal article" date="2019" name="Int. J. Syst. Evol. Microbiol.">
        <title>The Global Catalogue of Microorganisms (GCM) 10K type strain sequencing project: providing services to taxonomists for standard genome sequencing and annotation.</title>
        <authorList>
            <consortium name="The Broad Institute Genomics Platform"/>
            <consortium name="The Broad Institute Genome Sequencing Center for Infectious Disease"/>
            <person name="Wu L."/>
            <person name="Ma J."/>
        </authorList>
    </citation>
    <scope>NUCLEOTIDE SEQUENCE [LARGE SCALE GENOMIC DNA]</scope>
    <source>
        <strain evidence="10">JCM 31486</strain>
    </source>
</reference>
<dbReference type="PROSITE" id="PS50928">
    <property type="entry name" value="ABC_TM1"/>
    <property type="match status" value="1"/>
</dbReference>
<dbReference type="InterPro" id="IPR000515">
    <property type="entry name" value="MetI-like"/>
</dbReference>
<keyword evidence="2 7" id="KW-0813">Transport</keyword>
<sequence>MRSAGGQWILYVLSFALPLVGWWVISEAEVFPAQYLPTPEKAFSALIRLAGEGTLFSDLWDTTRRILIGYCVSIVVSAPLGFAIGTWAAGRALFEPFISLIRYIPATALIPLLLIWLGIDEAPKIALITLATVFFNTMMIADVVKSVPMPMINVSYTLGARRGEVLRKVILPHSLPGTIDAIRVNLAAAWNFVVVSELITSTTGLGRRIALAQRFTRTDEIFAMLIVIGIVGVIFDVSLRLLRNRVGRWMV</sequence>
<feature type="transmembrane region" description="Helical" evidence="7">
    <location>
        <begin position="67"/>
        <end position="88"/>
    </location>
</feature>
<evidence type="ECO:0000313" key="9">
    <source>
        <dbReference type="EMBL" id="MFD1047869.1"/>
    </source>
</evidence>
<feature type="transmembrane region" description="Helical" evidence="7">
    <location>
        <begin position="100"/>
        <end position="119"/>
    </location>
</feature>
<dbReference type="PANTHER" id="PTHR30151">
    <property type="entry name" value="ALKANE SULFONATE ABC TRANSPORTER-RELATED, MEMBRANE SUBUNIT"/>
    <property type="match status" value="1"/>
</dbReference>
<evidence type="ECO:0000256" key="7">
    <source>
        <dbReference type="RuleBase" id="RU363032"/>
    </source>
</evidence>
<evidence type="ECO:0000256" key="2">
    <source>
        <dbReference type="ARBA" id="ARBA00022448"/>
    </source>
</evidence>
<evidence type="ECO:0000256" key="6">
    <source>
        <dbReference type="ARBA" id="ARBA00023136"/>
    </source>
</evidence>
<keyword evidence="6 7" id="KW-0472">Membrane</keyword>